<accession>A0A9X6RPK3</accession>
<keyword evidence="3" id="KW-1185">Reference proteome</keyword>
<feature type="region of interest" description="Disordered" evidence="1">
    <location>
        <begin position="1"/>
        <end position="23"/>
    </location>
</feature>
<evidence type="ECO:0000256" key="1">
    <source>
        <dbReference type="SAM" id="MobiDB-lite"/>
    </source>
</evidence>
<dbReference type="Proteomes" id="UP000192578">
    <property type="component" value="Unassembled WGS sequence"/>
</dbReference>
<sequence>MSAGLKGKRVPLSDKKKVDSRVAGKTVAGVTQAQPPYSLPTTKPVPTVLQDSTCENRGSSSCTAADASQCFTASGAIGKCGKVDFLKSYLYNAATGLFCCVPTIPAADTCRSKGFTPCTKPIPPATNDPVCRTGLATGKTCKAVGNMFCCT</sequence>
<dbReference type="AlphaFoldDB" id="A0A9X6RPK3"/>
<evidence type="ECO:0000313" key="3">
    <source>
        <dbReference type="Proteomes" id="UP000192578"/>
    </source>
</evidence>
<evidence type="ECO:0000313" key="2">
    <source>
        <dbReference type="EMBL" id="OWA55025.1"/>
    </source>
</evidence>
<gene>
    <name evidence="2" type="ORF">BV898_19410</name>
</gene>
<organism evidence="2 3">
    <name type="scientific">Hypsibius exemplaris</name>
    <name type="common">Freshwater tardigrade</name>
    <dbReference type="NCBI Taxonomy" id="2072580"/>
    <lineage>
        <taxon>Eukaryota</taxon>
        <taxon>Metazoa</taxon>
        <taxon>Ecdysozoa</taxon>
        <taxon>Tardigrada</taxon>
        <taxon>Eutardigrada</taxon>
        <taxon>Parachela</taxon>
        <taxon>Hypsibioidea</taxon>
        <taxon>Hypsibiidae</taxon>
        <taxon>Hypsibius</taxon>
    </lineage>
</organism>
<dbReference type="EMBL" id="MTYJ01000510">
    <property type="protein sequence ID" value="OWA55025.1"/>
    <property type="molecule type" value="Genomic_DNA"/>
</dbReference>
<protein>
    <submittedName>
        <fullName evidence="2">Uncharacterized protein</fullName>
    </submittedName>
</protein>
<feature type="compositionally biased region" description="Basic and acidic residues" evidence="1">
    <location>
        <begin position="11"/>
        <end position="22"/>
    </location>
</feature>
<proteinExistence type="predicted"/>
<name>A0A9X6RPK3_HYPEX</name>
<comment type="caution">
    <text evidence="2">The sequence shown here is derived from an EMBL/GenBank/DDBJ whole genome shotgun (WGS) entry which is preliminary data.</text>
</comment>
<reference evidence="3" key="1">
    <citation type="submission" date="2017-01" db="EMBL/GenBank/DDBJ databases">
        <title>Comparative genomics of anhydrobiosis in the tardigrade Hypsibius dujardini.</title>
        <authorList>
            <person name="Yoshida Y."/>
            <person name="Koutsovoulos G."/>
            <person name="Laetsch D."/>
            <person name="Stevens L."/>
            <person name="Kumar S."/>
            <person name="Horikawa D."/>
            <person name="Ishino K."/>
            <person name="Komine S."/>
            <person name="Tomita M."/>
            <person name="Blaxter M."/>
            <person name="Arakawa K."/>
        </authorList>
    </citation>
    <scope>NUCLEOTIDE SEQUENCE [LARGE SCALE GENOMIC DNA]</scope>
    <source>
        <strain evidence="3">Z151</strain>
    </source>
</reference>